<dbReference type="Gene3D" id="2.40.50.140">
    <property type="entry name" value="Nucleic acid-binding proteins"/>
    <property type="match status" value="1"/>
</dbReference>
<accession>A0A520M5J1</accession>
<proteinExistence type="inferred from homology"/>
<dbReference type="PROSITE" id="PS00056">
    <property type="entry name" value="RIBOSOMAL_S17"/>
    <property type="match status" value="1"/>
</dbReference>
<evidence type="ECO:0000256" key="6">
    <source>
        <dbReference type="HAMAP-Rule" id="MF_01345"/>
    </source>
</evidence>
<keyword evidence="2 6" id="KW-0699">rRNA-binding</keyword>
<evidence type="ECO:0000256" key="7">
    <source>
        <dbReference type="RuleBase" id="RU003872"/>
    </source>
</evidence>
<evidence type="ECO:0000313" key="10">
    <source>
        <dbReference type="Proteomes" id="UP000318359"/>
    </source>
</evidence>
<protein>
    <recommendedName>
        <fullName evidence="6">Small ribosomal subunit protein uS17</fullName>
    </recommendedName>
</protein>
<evidence type="ECO:0000256" key="1">
    <source>
        <dbReference type="ARBA" id="ARBA00010254"/>
    </source>
</evidence>
<name>A0A520M5J1_9GAMM</name>
<gene>
    <name evidence="6 9" type="primary">rpsQ</name>
    <name evidence="9" type="ORF">EVB00_02935</name>
</gene>
<dbReference type="GO" id="GO:0019843">
    <property type="term" value="F:rRNA binding"/>
    <property type="evidence" value="ECO:0007669"/>
    <property type="project" value="UniProtKB-UniRule"/>
</dbReference>
<dbReference type="SUPFAM" id="SSF50249">
    <property type="entry name" value="Nucleic acid-binding proteins"/>
    <property type="match status" value="1"/>
</dbReference>
<dbReference type="InterPro" id="IPR000266">
    <property type="entry name" value="Ribosomal_uS17"/>
</dbReference>
<evidence type="ECO:0000256" key="5">
    <source>
        <dbReference type="ARBA" id="ARBA00023274"/>
    </source>
</evidence>
<dbReference type="Pfam" id="PF00366">
    <property type="entry name" value="Ribosomal_S17"/>
    <property type="match status" value="1"/>
</dbReference>
<feature type="region of interest" description="Disordered" evidence="8">
    <location>
        <begin position="81"/>
        <end position="100"/>
    </location>
</feature>
<dbReference type="InterPro" id="IPR019979">
    <property type="entry name" value="Ribosomal_uS17_CS"/>
</dbReference>
<dbReference type="EMBL" id="SHBM01000045">
    <property type="protein sequence ID" value="RZO16468.1"/>
    <property type="molecule type" value="Genomic_DNA"/>
</dbReference>
<dbReference type="Proteomes" id="UP000318359">
    <property type="component" value="Unassembled WGS sequence"/>
</dbReference>
<reference evidence="9 10" key="1">
    <citation type="submission" date="2019-02" db="EMBL/GenBank/DDBJ databases">
        <title>Prokaryotic population dynamics and viral predation in marine succession experiment using metagenomics: the confinement effect.</title>
        <authorList>
            <person name="Haro-Moreno J.M."/>
            <person name="Rodriguez-Valera F."/>
            <person name="Lopez-Perez M."/>
        </authorList>
    </citation>
    <scope>NUCLEOTIDE SEQUENCE [LARGE SCALE GENOMIC DNA]</scope>
    <source>
        <strain evidence="9">MED-G167</strain>
    </source>
</reference>
<dbReference type="PANTHER" id="PTHR10744:SF1">
    <property type="entry name" value="SMALL RIBOSOMAL SUBUNIT PROTEIN US17M"/>
    <property type="match status" value="1"/>
</dbReference>
<evidence type="ECO:0000313" key="9">
    <source>
        <dbReference type="EMBL" id="RZO16468.1"/>
    </source>
</evidence>
<comment type="similarity">
    <text evidence="1 6 7">Belongs to the universal ribosomal protein uS17 family.</text>
</comment>
<dbReference type="NCBIfam" id="TIGR03635">
    <property type="entry name" value="uS17_bact"/>
    <property type="match status" value="1"/>
</dbReference>
<dbReference type="GO" id="GO:0022627">
    <property type="term" value="C:cytosolic small ribosomal subunit"/>
    <property type="evidence" value="ECO:0007669"/>
    <property type="project" value="UniProtKB-UniRule"/>
</dbReference>
<feature type="compositionally biased region" description="Acidic residues" evidence="8">
    <location>
        <begin position="90"/>
        <end position="100"/>
    </location>
</feature>
<dbReference type="PANTHER" id="PTHR10744">
    <property type="entry name" value="40S RIBOSOMAL PROTEIN S11 FAMILY MEMBER"/>
    <property type="match status" value="1"/>
</dbReference>
<dbReference type="AlphaFoldDB" id="A0A520M5J1"/>
<keyword evidence="4 6" id="KW-0689">Ribosomal protein</keyword>
<evidence type="ECO:0000256" key="4">
    <source>
        <dbReference type="ARBA" id="ARBA00022980"/>
    </source>
</evidence>
<evidence type="ECO:0000256" key="8">
    <source>
        <dbReference type="SAM" id="MobiDB-lite"/>
    </source>
</evidence>
<dbReference type="GO" id="GO:0003735">
    <property type="term" value="F:structural constituent of ribosome"/>
    <property type="evidence" value="ECO:0007669"/>
    <property type="project" value="UniProtKB-UniRule"/>
</dbReference>
<sequence length="100" mass="11063">MTTSNPRLLTGVVISDKADKTITVKVERKVKHPLYGKIIKRTTKVHAHDESNSAIMGDVVTVKECRPISKSKTWVLISDKDMTDNAASPDENEIAEEGNE</sequence>
<dbReference type="NCBIfam" id="NF004123">
    <property type="entry name" value="PRK05610.1"/>
    <property type="match status" value="1"/>
</dbReference>
<dbReference type="GO" id="GO:0006412">
    <property type="term" value="P:translation"/>
    <property type="evidence" value="ECO:0007669"/>
    <property type="project" value="UniProtKB-UniRule"/>
</dbReference>
<evidence type="ECO:0000256" key="3">
    <source>
        <dbReference type="ARBA" id="ARBA00022884"/>
    </source>
</evidence>
<comment type="caution">
    <text evidence="9">The sequence shown here is derived from an EMBL/GenBank/DDBJ whole genome shotgun (WGS) entry which is preliminary data.</text>
</comment>
<dbReference type="PRINTS" id="PR00973">
    <property type="entry name" value="RIBOSOMALS17"/>
</dbReference>
<keyword evidence="5 6" id="KW-0687">Ribonucleoprotein</keyword>
<comment type="subunit">
    <text evidence="6">Part of the 30S ribosomal subunit.</text>
</comment>
<comment type="function">
    <text evidence="6">One of the primary rRNA binding proteins, it binds specifically to the 5'-end of 16S ribosomal RNA.</text>
</comment>
<organism evidence="9 10">
    <name type="scientific">SAR86 cluster bacterium</name>
    <dbReference type="NCBI Taxonomy" id="2030880"/>
    <lineage>
        <taxon>Bacteria</taxon>
        <taxon>Pseudomonadati</taxon>
        <taxon>Pseudomonadota</taxon>
        <taxon>Gammaproteobacteria</taxon>
        <taxon>SAR86 cluster</taxon>
    </lineage>
</organism>
<evidence type="ECO:0000256" key="2">
    <source>
        <dbReference type="ARBA" id="ARBA00022730"/>
    </source>
</evidence>
<dbReference type="CDD" id="cd00364">
    <property type="entry name" value="Ribosomal_uS17"/>
    <property type="match status" value="1"/>
</dbReference>
<keyword evidence="3 6" id="KW-0694">RNA-binding</keyword>
<dbReference type="InterPro" id="IPR019984">
    <property type="entry name" value="Ribosomal_uS17_bact/chlr"/>
</dbReference>
<dbReference type="HAMAP" id="MF_01345_B">
    <property type="entry name" value="Ribosomal_uS17_B"/>
    <property type="match status" value="1"/>
</dbReference>
<dbReference type="InterPro" id="IPR012340">
    <property type="entry name" value="NA-bd_OB-fold"/>
</dbReference>